<dbReference type="EMBL" id="LHUR01000042">
    <property type="protein sequence ID" value="KOA18377.1"/>
    <property type="molecule type" value="Genomic_DNA"/>
</dbReference>
<organism evidence="1 2">
    <name type="scientific">Clostridium homopropionicum DSM 5847</name>
    <dbReference type="NCBI Taxonomy" id="1121318"/>
    <lineage>
        <taxon>Bacteria</taxon>
        <taxon>Bacillati</taxon>
        <taxon>Bacillota</taxon>
        <taxon>Clostridia</taxon>
        <taxon>Eubacteriales</taxon>
        <taxon>Clostridiaceae</taxon>
        <taxon>Clostridium</taxon>
    </lineage>
</organism>
<protein>
    <submittedName>
        <fullName evidence="1">Uncharacterized protein</fullName>
    </submittedName>
</protein>
<comment type="caution">
    <text evidence="1">The sequence shown here is derived from an EMBL/GenBank/DDBJ whole genome shotgun (WGS) entry which is preliminary data.</text>
</comment>
<dbReference type="PATRIC" id="fig|1121318.3.peg.3274"/>
<evidence type="ECO:0000313" key="1">
    <source>
        <dbReference type="EMBL" id="KOA18377.1"/>
    </source>
</evidence>
<name>A0A0L6Z5Y0_9CLOT</name>
<dbReference type="AlphaFoldDB" id="A0A0L6Z5Y0"/>
<accession>A0A0L6Z5Y0</accession>
<evidence type="ECO:0000313" key="2">
    <source>
        <dbReference type="Proteomes" id="UP000037043"/>
    </source>
</evidence>
<gene>
    <name evidence="1" type="ORF">CLHOM_32790</name>
</gene>
<sequence length="114" mass="13339">MLVNTLITAAFKDSFGRYILKRLTIFEFTNISLYFENIECSKINNKEIRMSIECPICGECHNYIYNLDDFIKRSMIIGGCEKLGLPIFFIGNSKKVEDKVNKYKEITREIYAMI</sequence>
<dbReference type="RefSeq" id="WP_052222726.1">
    <property type="nucleotide sequence ID" value="NZ_LHUR01000042.1"/>
</dbReference>
<keyword evidence="2" id="KW-1185">Reference proteome</keyword>
<dbReference type="STRING" id="36844.SAMN04488501_101201"/>
<dbReference type="Proteomes" id="UP000037043">
    <property type="component" value="Unassembled WGS sequence"/>
</dbReference>
<proteinExistence type="predicted"/>
<reference evidence="2" key="1">
    <citation type="submission" date="2015-08" db="EMBL/GenBank/DDBJ databases">
        <title>Genome sequence of the strict anaerobe Clostridium homopropionicum LuHBu1 (DSM 5847T).</title>
        <authorList>
            <person name="Poehlein A."/>
            <person name="Beck M."/>
            <person name="Schiel-Bengelsdorf B."/>
            <person name="Bengelsdorf F.R."/>
            <person name="Daniel R."/>
            <person name="Duerre P."/>
        </authorList>
    </citation>
    <scope>NUCLEOTIDE SEQUENCE [LARGE SCALE GENOMIC DNA]</scope>
    <source>
        <strain evidence="2">DSM 5847</strain>
    </source>
</reference>